<evidence type="ECO:0000256" key="21">
    <source>
        <dbReference type="ARBA" id="ARBA00022842"/>
    </source>
</evidence>
<dbReference type="GO" id="GO:0005634">
    <property type="term" value="C:nucleus"/>
    <property type="evidence" value="ECO:0007669"/>
    <property type="project" value="UniProtKB-SubCell"/>
</dbReference>
<dbReference type="InterPro" id="IPR041373">
    <property type="entry name" value="RT_RNaseH"/>
</dbReference>
<keyword evidence="24" id="KW-0695">RNA-directed DNA polymerase</keyword>
<dbReference type="Gene3D" id="3.30.70.270">
    <property type="match status" value="2"/>
</dbReference>
<keyword evidence="9" id="KW-0808">Transferase</keyword>
<dbReference type="FunFam" id="3.30.70.270:FF:000026">
    <property type="entry name" value="Transposon Ty3-G Gag-Pol polyprotein"/>
    <property type="match status" value="1"/>
</dbReference>
<dbReference type="Gene3D" id="1.10.340.70">
    <property type="match status" value="1"/>
</dbReference>
<feature type="domain" description="Reverse transcriptase" evidence="38">
    <location>
        <begin position="201"/>
        <end position="385"/>
    </location>
</feature>
<evidence type="ECO:0000256" key="7">
    <source>
        <dbReference type="ARBA" id="ARBA00022612"/>
    </source>
</evidence>
<dbReference type="PANTHER" id="PTHR37984:SF5">
    <property type="entry name" value="PROTEIN NYNRIN-LIKE"/>
    <property type="match status" value="1"/>
</dbReference>
<evidence type="ECO:0000256" key="15">
    <source>
        <dbReference type="ARBA" id="ARBA00022758"/>
    </source>
</evidence>
<evidence type="ECO:0000256" key="33">
    <source>
        <dbReference type="ARBA" id="ARBA00055265"/>
    </source>
</evidence>
<keyword evidence="11" id="KW-0540">Nuclease</keyword>
<keyword evidence="20" id="KW-0067">ATP-binding</keyword>
<comment type="subunit">
    <text evidence="35">The protease is a homodimer, whose active site consists of two apposed aspartic acid residues.</text>
</comment>
<evidence type="ECO:0000256" key="37">
    <source>
        <dbReference type="SAM" id="MobiDB-lite"/>
    </source>
</evidence>
<evidence type="ECO:0000256" key="1">
    <source>
        <dbReference type="ARBA" id="ARBA00000077"/>
    </source>
</evidence>
<evidence type="ECO:0000256" key="3">
    <source>
        <dbReference type="ARBA" id="ARBA00004123"/>
    </source>
</evidence>
<comment type="function">
    <text evidence="32">Integrase (IN) targets the VLP to the nucleus, where a subparticle preintegration complex (PIC) containing at least integrase and the newly synthesized dsDNA copy of the retrotransposon must transit the nuclear membrane. Once in the nucleus, integrase performs the integration of the dsDNA into the host genome.</text>
</comment>
<keyword evidence="7" id="KW-1188">Viral release from host cell</keyword>
<evidence type="ECO:0000256" key="13">
    <source>
        <dbReference type="ARBA" id="ARBA00022741"/>
    </source>
</evidence>
<evidence type="ECO:0000256" key="2">
    <source>
        <dbReference type="ARBA" id="ARBA00002180"/>
    </source>
</evidence>
<dbReference type="InterPro" id="IPR043502">
    <property type="entry name" value="DNA/RNA_pol_sf"/>
</dbReference>
<evidence type="ECO:0000259" key="38">
    <source>
        <dbReference type="PROSITE" id="PS50878"/>
    </source>
</evidence>
<accession>A0A0K8TRU1</accession>
<dbReference type="GO" id="GO:0003677">
    <property type="term" value="F:DNA binding"/>
    <property type="evidence" value="ECO:0007669"/>
    <property type="project" value="UniProtKB-KW"/>
</dbReference>
<dbReference type="Pfam" id="PF17917">
    <property type="entry name" value="RT_RNaseH"/>
    <property type="match status" value="1"/>
</dbReference>
<dbReference type="GO" id="GO:0003964">
    <property type="term" value="F:RNA-directed DNA polymerase activity"/>
    <property type="evidence" value="ECO:0007669"/>
    <property type="project" value="UniProtKB-KW"/>
</dbReference>
<keyword evidence="16" id="KW-0255">Endonuclease</keyword>
<keyword evidence="30" id="KW-0511">Multifunctional enzyme</keyword>
<evidence type="ECO:0000256" key="32">
    <source>
        <dbReference type="ARBA" id="ARBA00025615"/>
    </source>
</evidence>
<evidence type="ECO:0000256" key="26">
    <source>
        <dbReference type="ARBA" id="ARBA00023113"/>
    </source>
</evidence>
<reference evidence="40" key="1">
    <citation type="journal article" date="2015" name="Insect Biochem. Mol. Biol.">
        <title>An insight into the sialome of the horse fly, Tabanus bromius.</title>
        <authorList>
            <person name="Ribeiro J.M."/>
            <person name="Kazimirova M."/>
            <person name="Takac P."/>
            <person name="Andersen J.F."/>
            <person name="Francischetti I.M."/>
        </authorList>
    </citation>
    <scope>NUCLEOTIDE SEQUENCE</scope>
</reference>
<dbReference type="Pfam" id="PF00665">
    <property type="entry name" value="rve"/>
    <property type="match status" value="1"/>
</dbReference>
<dbReference type="CDD" id="cd09274">
    <property type="entry name" value="RNase_HI_RT_Ty3"/>
    <property type="match status" value="1"/>
</dbReference>
<dbReference type="InterPro" id="IPR050951">
    <property type="entry name" value="Retrovirus_Pol_polyprotein"/>
</dbReference>
<evidence type="ECO:0000256" key="36">
    <source>
        <dbReference type="ARBA" id="ARBA00082890"/>
    </source>
</evidence>
<dbReference type="InterPro" id="IPR041588">
    <property type="entry name" value="Integrase_H2C2"/>
</dbReference>
<evidence type="ECO:0000313" key="40">
    <source>
        <dbReference type="EMBL" id="JAI16863.1"/>
    </source>
</evidence>
<dbReference type="GO" id="GO:0006310">
    <property type="term" value="P:DNA recombination"/>
    <property type="evidence" value="ECO:0007669"/>
    <property type="project" value="UniProtKB-KW"/>
</dbReference>
<dbReference type="GO" id="GO:0006508">
    <property type="term" value="P:proteolysis"/>
    <property type="evidence" value="ECO:0007669"/>
    <property type="project" value="UniProtKB-KW"/>
</dbReference>
<dbReference type="InterPro" id="IPR001584">
    <property type="entry name" value="Integrase_cat-core"/>
</dbReference>
<evidence type="ECO:0000256" key="4">
    <source>
        <dbReference type="ARBA" id="ARBA00004496"/>
    </source>
</evidence>
<evidence type="ECO:0000256" key="18">
    <source>
        <dbReference type="ARBA" id="ARBA00022801"/>
    </source>
</evidence>
<dbReference type="PROSITE" id="PS50994">
    <property type="entry name" value="INTEGRASE"/>
    <property type="match status" value="1"/>
</dbReference>
<dbReference type="Pfam" id="PF00078">
    <property type="entry name" value="RVT_1"/>
    <property type="match status" value="1"/>
</dbReference>
<dbReference type="Gene3D" id="3.30.420.10">
    <property type="entry name" value="Ribonuclease H-like superfamily/Ribonuclease H"/>
    <property type="match status" value="1"/>
</dbReference>
<evidence type="ECO:0000256" key="29">
    <source>
        <dbReference type="ARBA" id="ARBA00023242"/>
    </source>
</evidence>
<dbReference type="GO" id="GO:0003723">
    <property type="term" value="F:RNA binding"/>
    <property type="evidence" value="ECO:0007669"/>
    <property type="project" value="UniProtKB-KW"/>
</dbReference>
<evidence type="ECO:0000259" key="39">
    <source>
        <dbReference type="PROSITE" id="PS50994"/>
    </source>
</evidence>
<evidence type="ECO:0000256" key="30">
    <source>
        <dbReference type="ARBA" id="ARBA00023268"/>
    </source>
</evidence>
<evidence type="ECO:0000256" key="20">
    <source>
        <dbReference type="ARBA" id="ARBA00022840"/>
    </source>
</evidence>
<dbReference type="GO" id="GO:0008270">
    <property type="term" value="F:zinc ion binding"/>
    <property type="evidence" value="ECO:0007669"/>
    <property type="project" value="UniProtKB-KW"/>
</dbReference>
<dbReference type="SUPFAM" id="SSF56672">
    <property type="entry name" value="DNA/RNA polymerases"/>
    <property type="match status" value="1"/>
</dbReference>
<comment type="function">
    <text evidence="34">Capsid protein (CA) is the structural component of the virus-like particle (VLP), forming the shell that encapsulates the genomic RNA-nucleocapsid complex.</text>
</comment>
<evidence type="ECO:0000256" key="25">
    <source>
        <dbReference type="ARBA" id="ARBA00022932"/>
    </source>
</evidence>
<evidence type="ECO:0000256" key="35">
    <source>
        <dbReference type="ARBA" id="ARBA00063849"/>
    </source>
</evidence>
<comment type="function">
    <text evidence="2">The aspartyl protease (PR) mediates the proteolytic cleavages of the Gag and Gag-Pol polyproteins after assembly of the VLP.</text>
</comment>
<keyword evidence="21" id="KW-0460">Magnesium</keyword>
<evidence type="ECO:0000256" key="28">
    <source>
        <dbReference type="ARBA" id="ARBA00023172"/>
    </source>
</evidence>
<keyword evidence="22" id="KW-0694">RNA-binding</keyword>
<evidence type="ECO:0000256" key="6">
    <source>
        <dbReference type="ARBA" id="ARBA00022490"/>
    </source>
</evidence>
<keyword evidence="13" id="KW-0547">Nucleotide-binding</keyword>
<keyword evidence="27" id="KW-0238">DNA-binding</keyword>
<keyword evidence="10" id="KW-0548">Nucleotidyltransferase</keyword>
<dbReference type="GO" id="GO:0003887">
    <property type="term" value="F:DNA-directed DNA polymerase activity"/>
    <property type="evidence" value="ECO:0007669"/>
    <property type="project" value="UniProtKB-KW"/>
</dbReference>
<comment type="subcellular location">
    <subcellularLocation>
        <location evidence="4">Cytoplasm</location>
    </subcellularLocation>
    <subcellularLocation>
        <location evidence="3">Nucleus</location>
    </subcellularLocation>
</comment>
<comment type="catalytic activity">
    <reaction evidence="1">
        <text>Endonucleolytic cleavage to 5'-phosphomonoester.</text>
        <dbReference type="EC" id="3.1.26.4"/>
    </reaction>
</comment>
<keyword evidence="25" id="KW-0239">DNA-directed DNA polymerase</keyword>
<dbReference type="FunFam" id="3.30.420.10:FF:000032">
    <property type="entry name" value="Retrovirus-related Pol polyprotein from transposon 297-like Protein"/>
    <property type="match status" value="1"/>
</dbReference>
<evidence type="ECO:0000256" key="14">
    <source>
        <dbReference type="ARBA" id="ARBA00022750"/>
    </source>
</evidence>
<dbReference type="InterPro" id="IPR036397">
    <property type="entry name" value="RNaseH_sf"/>
</dbReference>
<keyword evidence="8" id="KW-0645">Protease</keyword>
<evidence type="ECO:0000256" key="10">
    <source>
        <dbReference type="ARBA" id="ARBA00022695"/>
    </source>
</evidence>
<evidence type="ECO:0000256" key="27">
    <source>
        <dbReference type="ARBA" id="ARBA00023125"/>
    </source>
</evidence>
<dbReference type="InterPro" id="IPR000477">
    <property type="entry name" value="RT_dom"/>
</dbReference>
<sequence length="1128" mass="130191">SNTKTTESNKCGKEKSSENSAKTASPDLKILKIPARTEQVYSIPTHVKRDALVLKKEIKPGIYLGDTIVRPKNGSVNVLILNTTEENVELPIEELTVEYGNLNKYDIVNLEFEKDPIRGRIKKLQSLINLDHCNLEEEESIRALCREYNDLFYIDGDFLTYTESTSHHIETLPNQPPIYTKPYRLPEAHRQEVEKQVKKMIDEDIVRPSYSPWNSPLLLVPKKPDEHGNKRWRVVVDFRRLNEVTVGDAFPLPNITEILDQLGKSKYFTTLDLASGFHQIKMSEKDRGKTAFSTPYGHYEFNRMPFGLKGAPATFQRAMNNVLTGLQGIRCFIYMDDIVVHGYNLEDHNNKLVEIFERLRSHQLKLQPEKCHFLRKEIMYLGHLITENGVKPDPAKIRAVRTYPRPQKVKDIRAFLGFVGYYRRFIPRFSEIARPLSKLLKKDVPFKFDALCEEAFTELKEKLITAPVLAYPDFNKEFYVTTDASNLALGAVLSQKNGEADHPIVYASRTLNDAETRYSTIEKELLAIVYAVEQFRPYIYGRKFTIVTDHKPLVWIMNLKNPTSRLMRWRIRLEEYDYHIIHKAGKLNSNADALSRAIPNREEDFKEKLPKAKGPVINIVTRSHTKKQTKLIESSEQNPVELIEQTLPQIVFEENTSLFASKSITYKFFILPIVETDLERQLEHYLHLKNNKLNLNKDLLTIKFKNSKIIISKTGIPFQNEEEIRSILGQIFQISRKKKLKETHISIPQINVKSLLTLKSLIREVFEHNVFLHIDSIKHIEDPIDQKQIINDYHVLPTGGHQGVSRTIKRVKRHFFWSGMSKDIVKFVNNCKTCQLNKASKNPKIPMKISSISSKPFERVYLDVVGPLPISHSGNKYLLTFQDDLTKFSEAIPIKNTESATLAETFVTSIVCKHGIPESILTDQGSNLIGGMFKETSKLLRIKRLQTTPYHPQTNGALERSHRTLAEYIRSYVAKDPQEWDTWVPYAMFVYNTTPHSSTNYTPHELLYGFVAEIPNNLKSYPTVSYNYDSYVNELRARLQHSHQIAKECAMRNKEKSKTYYDKGSKPKTFKTGDKVLLKARTRANKFSPLWTGPYLVTKVNTAENTTIKLGRKDKRVHNNDLKMFKEG</sequence>
<dbReference type="PANTHER" id="PTHR37984">
    <property type="entry name" value="PROTEIN CBG26694"/>
    <property type="match status" value="1"/>
</dbReference>
<evidence type="ECO:0000256" key="17">
    <source>
        <dbReference type="ARBA" id="ARBA00022771"/>
    </source>
</evidence>
<dbReference type="EC" id="2.7.7.49" evidence="5"/>
<dbReference type="PROSITE" id="PS50878">
    <property type="entry name" value="RT_POL"/>
    <property type="match status" value="1"/>
</dbReference>
<dbReference type="GO" id="GO:0005524">
    <property type="term" value="F:ATP binding"/>
    <property type="evidence" value="ECO:0007669"/>
    <property type="project" value="UniProtKB-KW"/>
</dbReference>
<feature type="region of interest" description="Disordered" evidence="37">
    <location>
        <begin position="1"/>
        <end position="24"/>
    </location>
</feature>
<dbReference type="FunFam" id="3.10.10.10:FF:000007">
    <property type="entry name" value="Retrovirus-related Pol polyprotein from transposon 17.6-like Protein"/>
    <property type="match status" value="1"/>
</dbReference>
<evidence type="ECO:0000256" key="9">
    <source>
        <dbReference type="ARBA" id="ARBA00022679"/>
    </source>
</evidence>
<feature type="non-terminal residue" evidence="40">
    <location>
        <position position="1"/>
    </location>
</feature>
<name>A0A0K8TRU1_TABBR</name>
<evidence type="ECO:0000256" key="34">
    <source>
        <dbReference type="ARBA" id="ARBA00055383"/>
    </source>
</evidence>
<evidence type="ECO:0000256" key="23">
    <source>
        <dbReference type="ARBA" id="ARBA00022908"/>
    </source>
</evidence>
<keyword evidence="19" id="KW-0862">Zinc</keyword>
<keyword evidence="18" id="KW-0378">Hydrolase</keyword>
<keyword evidence="29" id="KW-0539">Nucleus</keyword>
<evidence type="ECO:0000256" key="22">
    <source>
        <dbReference type="ARBA" id="ARBA00022884"/>
    </source>
</evidence>
<keyword evidence="28" id="KW-0233">DNA recombination</keyword>
<dbReference type="SUPFAM" id="SSF53098">
    <property type="entry name" value="Ribonuclease H-like"/>
    <property type="match status" value="1"/>
</dbReference>
<evidence type="ECO:0000256" key="12">
    <source>
        <dbReference type="ARBA" id="ARBA00022723"/>
    </source>
</evidence>
<dbReference type="GO" id="GO:0075523">
    <property type="term" value="P:viral translational frameshifting"/>
    <property type="evidence" value="ECO:0007669"/>
    <property type="project" value="UniProtKB-KW"/>
</dbReference>
<comment type="function">
    <text evidence="31">Reverse transcriptase/ribonuclease H (RT) is a multifunctional enzyme that catalyzes the conversion of the retro-elements RNA genome into dsDNA within the VLP. The enzyme displays a DNA polymerase activity that can copy either DNA or RNA templates, and a ribonuclease H (RNase H) activity that cleaves the RNA strand of RNA-DNA heteroduplexes during plus-strand synthesis and hydrolyzes RNA primers. The conversion leads to a linear dsDNA copy of the retrotransposon that includes long terminal repeats (LTRs) at both ends.</text>
</comment>
<keyword evidence="6" id="KW-0963">Cytoplasm</keyword>
<keyword evidence="14" id="KW-0064">Aspartyl protease</keyword>
<keyword evidence="12" id="KW-0479">Metal-binding</keyword>
<dbReference type="EMBL" id="GDAI01000740">
    <property type="protein sequence ID" value="JAI16863.1"/>
    <property type="molecule type" value="mRNA"/>
</dbReference>
<dbReference type="GO" id="GO:0004523">
    <property type="term" value="F:RNA-DNA hybrid ribonuclease activity"/>
    <property type="evidence" value="ECO:0007669"/>
    <property type="project" value="UniProtKB-EC"/>
</dbReference>
<dbReference type="CDD" id="cd01647">
    <property type="entry name" value="RT_LTR"/>
    <property type="match status" value="1"/>
</dbReference>
<evidence type="ECO:0000256" key="16">
    <source>
        <dbReference type="ARBA" id="ARBA00022759"/>
    </source>
</evidence>
<keyword evidence="23" id="KW-0229">DNA integration</keyword>
<dbReference type="AlphaFoldDB" id="A0A0K8TRU1"/>
<keyword evidence="15" id="KW-0688">Ribosomal frameshifting</keyword>
<dbReference type="InterPro" id="IPR012337">
    <property type="entry name" value="RNaseH-like_sf"/>
</dbReference>
<comment type="function">
    <text evidence="33">Nucleocapsid protein p11 (NC) forms the nucleocore that coats the retro-elements dimeric RNA. Binds these RNAs through its zinc fingers. Promotes primer tRNA(i)-Met annealing to the multipartite primer-binding site (PBS), dimerization of Ty3 RNA and initiation of reverse transcription.</text>
</comment>
<feature type="domain" description="Integrase catalytic" evidence="39">
    <location>
        <begin position="852"/>
        <end position="1011"/>
    </location>
</feature>
<dbReference type="GO" id="GO:0005737">
    <property type="term" value="C:cytoplasm"/>
    <property type="evidence" value="ECO:0007669"/>
    <property type="project" value="UniProtKB-SubCell"/>
</dbReference>
<dbReference type="InterPro" id="IPR043128">
    <property type="entry name" value="Rev_trsase/Diguanyl_cyclase"/>
</dbReference>
<organism evidence="40">
    <name type="scientific">Tabanus bromius</name>
    <name type="common">Band-eyed brown horse fly</name>
    <dbReference type="NCBI Taxonomy" id="304241"/>
    <lineage>
        <taxon>Eukaryota</taxon>
        <taxon>Metazoa</taxon>
        <taxon>Ecdysozoa</taxon>
        <taxon>Arthropoda</taxon>
        <taxon>Hexapoda</taxon>
        <taxon>Insecta</taxon>
        <taxon>Pterygota</taxon>
        <taxon>Neoptera</taxon>
        <taxon>Endopterygota</taxon>
        <taxon>Diptera</taxon>
        <taxon>Brachycera</taxon>
        <taxon>Tabanomorpha</taxon>
        <taxon>Tabanoidea</taxon>
        <taxon>Tabanidae</taxon>
        <taxon>Tabanus</taxon>
    </lineage>
</organism>
<dbReference type="Gene3D" id="3.10.10.10">
    <property type="entry name" value="HIV Type 1 Reverse Transcriptase, subunit A, domain 1"/>
    <property type="match status" value="1"/>
</dbReference>
<evidence type="ECO:0000256" key="19">
    <source>
        <dbReference type="ARBA" id="ARBA00022833"/>
    </source>
</evidence>
<dbReference type="Pfam" id="PF17921">
    <property type="entry name" value="Integrase_H2C2"/>
    <property type="match status" value="1"/>
</dbReference>
<dbReference type="FunFam" id="1.10.340.70:FF:000001">
    <property type="entry name" value="Retrovirus-related Pol polyprotein from transposon gypsy-like Protein"/>
    <property type="match status" value="1"/>
</dbReference>
<dbReference type="GO" id="GO:0015074">
    <property type="term" value="P:DNA integration"/>
    <property type="evidence" value="ECO:0007669"/>
    <property type="project" value="UniProtKB-KW"/>
</dbReference>
<keyword evidence="26" id="KW-0917">Virion maturation</keyword>
<evidence type="ECO:0000256" key="24">
    <source>
        <dbReference type="ARBA" id="ARBA00022918"/>
    </source>
</evidence>
<dbReference type="GO" id="GO:0042575">
    <property type="term" value="C:DNA polymerase complex"/>
    <property type="evidence" value="ECO:0007669"/>
    <property type="project" value="UniProtKB-ARBA"/>
</dbReference>
<evidence type="ECO:0000256" key="5">
    <source>
        <dbReference type="ARBA" id="ARBA00012493"/>
    </source>
</evidence>
<proteinExistence type="evidence at transcript level"/>
<protein>
    <recommendedName>
        <fullName evidence="5">RNA-directed DNA polymerase</fullName>
        <ecNumber evidence="5">2.7.7.49</ecNumber>
    </recommendedName>
    <alternativeName>
        <fullName evidence="36">Gag3-Pol3</fullName>
    </alternativeName>
</protein>
<dbReference type="GO" id="GO:0004190">
    <property type="term" value="F:aspartic-type endopeptidase activity"/>
    <property type="evidence" value="ECO:0007669"/>
    <property type="project" value="UniProtKB-KW"/>
</dbReference>
<evidence type="ECO:0000256" key="11">
    <source>
        <dbReference type="ARBA" id="ARBA00022722"/>
    </source>
</evidence>
<evidence type="ECO:0000256" key="8">
    <source>
        <dbReference type="ARBA" id="ARBA00022670"/>
    </source>
</evidence>
<evidence type="ECO:0000256" key="31">
    <source>
        <dbReference type="ARBA" id="ARBA00025590"/>
    </source>
</evidence>
<keyword evidence="17" id="KW-0863">Zinc-finger</keyword>